<feature type="region of interest" description="Disordered" evidence="1">
    <location>
        <begin position="48"/>
        <end position="67"/>
    </location>
</feature>
<dbReference type="AlphaFoldDB" id="A0A9P0IBY6"/>
<feature type="region of interest" description="Disordered" evidence="1">
    <location>
        <begin position="101"/>
        <end position="182"/>
    </location>
</feature>
<feature type="compositionally biased region" description="Basic residues" evidence="1">
    <location>
        <begin position="113"/>
        <end position="125"/>
    </location>
</feature>
<feature type="compositionally biased region" description="Basic and acidic residues" evidence="1">
    <location>
        <begin position="48"/>
        <end position="57"/>
    </location>
</feature>
<accession>A0A9P0IBY6</accession>
<feature type="chain" id="PRO_5040456454" description="Bicarbonate transporter-like transmembrane domain-containing protein" evidence="2">
    <location>
        <begin position="20"/>
        <end position="182"/>
    </location>
</feature>
<dbReference type="InterPro" id="IPR011531">
    <property type="entry name" value="HCO3_transpt-like_TM_dom"/>
</dbReference>
<evidence type="ECO:0000259" key="3">
    <source>
        <dbReference type="Pfam" id="PF00955"/>
    </source>
</evidence>
<proteinExistence type="predicted"/>
<keyword evidence="5" id="KW-1185">Reference proteome</keyword>
<dbReference type="GO" id="GO:0016020">
    <property type="term" value="C:membrane"/>
    <property type="evidence" value="ECO:0007669"/>
    <property type="project" value="InterPro"/>
</dbReference>
<evidence type="ECO:0000256" key="1">
    <source>
        <dbReference type="SAM" id="MobiDB-lite"/>
    </source>
</evidence>
<evidence type="ECO:0000256" key="2">
    <source>
        <dbReference type="SAM" id="SignalP"/>
    </source>
</evidence>
<evidence type="ECO:0000313" key="5">
    <source>
        <dbReference type="Proteomes" id="UP001153321"/>
    </source>
</evidence>
<feature type="domain" description="Bicarbonate transporter-like transmembrane" evidence="3">
    <location>
        <begin position="2"/>
        <end position="37"/>
    </location>
</feature>
<dbReference type="Proteomes" id="UP001153321">
    <property type="component" value="Chromosome 5"/>
</dbReference>
<sequence length="182" mass="20907">MTSILFPLMLVVMIGIRKALDLFFTRREMKILDDVMPEMTKRNQDELRELGDAEEPTKSNPPPYQENLQIPLINGNIMNIPLTSINISEEVNKTGIWKQVNNSNRMKKDTKNKTGKKNNKHKKLIMSKNAQTEIERRLSTMDEVEEDDSSTKNEHVRRKDSWSSGIRKSDSRKGSSSAETSV</sequence>
<protein>
    <recommendedName>
        <fullName evidence="3">Bicarbonate transporter-like transmembrane domain-containing protein</fullName>
    </recommendedName>
</protein>
<gene>
    <name evidence="4" type="ORF">SPLIT_LOCUS10481</name>
</gene>
<dbReference type="EMBL" id="LR824536">
    <property type="protein sequence ID" value="CAH1645128.1"/>
    <property type="molecule type" value="Genomic_DNA"/>
</dbReference>
<organism evidence="4 5">
    <name type="scientific">Spodoptera littoralis</name>
    <name type="common">Egyptian cotton leafworm</name>
    <dbReference type="NCBI Taxonomy" id="7109"/>
    <lineage>
        <taxon>Eukaryota</taxon>
        <taxon>Metazoa</taxon>
        <taxon>Ecdysozoa</taxon>
        <taxon>Arthropoda</taxon>
        <taxon>Hexapoda</taxon>
        <taxon>Insecta</taxon>
        <taxon>Pterygota</taxon>
        <taxon>Neoptera</taxon>
        <taxon>Endopterygota</taxon>
        <taxon>Lepidoptera</taxon>
        <taxon>Glossata</taxon>
        <taxon>Ditrysia</taxon>
        <taxon>Noctuoidea</taxon>
        <taxon>Noctuidae</taxon>
        <taxon>Amphipyrinae</taxon>
        <taxon>Spodoptera</taxon>
    </lineage>
</organism>
<feature type="signal peptide" evidence="2">
    <location>
        <begin position="1"/>
        <end position="19"/>
    </location>
</feature>
<feature type="compositionally biased region" description="Basic and acidic residues" evidence="1">
    <location>
        <begin position="149"/>
        <end position="173"/>
    </location>
</feature>
<name>A0A9P0IBY6_SPOLI</name>
<evidence type="ECO:0000313" key="4">
    <source>
        <dbReference type="EMBL" id="CAH1645128.1"/>
    </source>
</evidence>
<reference evidence="4" key="1">
    <citation type="submission" date="2022-02" db="EMBL/GenBank/DDBJ databases">
        <authorList>
            <person name="King R."/>
        </authorList>
    </citation>
    <scope>NUCLEOTIDE SEQUENCE</scope>
</reference>
<dbReference type="Pfam" id="PF00955">
    <property type="entry name" value="HCO3_cotransp"/>
    <property type="match status" value="1"/>
</dbReference>
<dbReference type="GO" id="GO:0006820">
    <property type="term" value="P:monoatomic anion transport"/>
    <property type="evidence" value="ECO:0007669"/>
    <property type="project" value="InterPro"/>
</dbReference>
<keyword evidence="2" id="KW-0732">Signal</keyword>